<evidence type="ECO:0000313" key="4">
    <source>
        <dbReference type="Proteomes" id="UP000738431"/>
    </source>
</evidence>
<feature type="domain" description="AB hydrolase-1" evidence="2">
    <location>
        <begin position="41"/>
        <end position="257"/>
    </location>
</feature>
<dbReference type="EMBL" id="CP139781">
    <property type="protein sequence ID" value="WRQ87459.1"/>
    <property type="molecule type" value="Genomic_DNA"/>
</dbReference>
<dbReference type="InterPro" id="IPR052897">
    <property type="entry name" value="Sec-Metab_Biosynth_Hydrolase"/>
</dbReference>
<protein>
    <submittedName>
        <fullName evidence="3">Alpha/beta fold hydrolase</fullName>
    </submittedName>
</protein>
<dbReference type="GO" id="GO:0016787">
    <property type="term" value="F:hydrolase activity"/>
    <property type="evidence" value="ECO:0007669"/>
    <property type="project" value="UniProtKB-KW"/>
</dbReference>
<keyword evidence="3" id="KW-0378">Hydrolase</keyword>
<reference evidence="3 4" key="1">
    <citation type="submission" date="2021-08" db="EMBL/GenBank/DDBJ databases">
        <authorList>
            <person name="Zhang D."/>
            <person name="Zhang A."/>
            <person name="Wang L."/>
        </authorList>
    </citation>
    <scope>NUCLEOTIDE SEQUENCE [LARGE SCALE GENOMIC DNA]</scope>
    <source>
        <strain evidence="3 4">WL0086</strain>
    </source>
</reference>
<keyword evidence="4" id="KW-1185">Reference proteome</keyword>
<proteinExistence type="predicted"/>
<dbReference type="InterPro" id="IPR029058">
    <property type="entry name" value="AB_hydrolase_fold"/>
</dbReference>
<feature type="chain" id="PRO_5046370450" evidence="1">
    <location>
        <begin position="25"/>
        <end position="271"/>
    </location>
</feature>
<dbReference type="SUPFAM" id="SSF53474">
    <property type="entry name" value="alpha/beta-Hydrolases"/>
    <property type="match status" value="1"/>
</dbReference>
<evidence type="ECO:0000259" key="2">
    <source>
        <dbReference type="Pfam" id="PF12697"/>
    </source>
</evidence>
<name>A0ABZ1CA43_9BACT</name>
<dbReference type="Proteomes" id="UP000738431">
    <property type="component" value="Chromosome"/>
</dbReference>
<evidence type="ECO:0000256" key="1">
    <source>
        <dbReference type="SAM" id="SignalP"/>
    </source>
</evidence>
<dbReference type="Gene3D" id="3.40.50.1820">
    <property type="entry name" value="alpha/beta hydrolase"/>
    <property type="match status" value="1"/>
</dbReference>
<dbReference type="RefSeq" id="WP_221030377.1">
    <property type="nucleotide sequence ID" value="NZ_CP139781.1"/>
</dbReference>
<feature type="signal peptide" evidence="1">
    <location>
        <begin position="1"/>
        <end position="24"/>
    </location>
</feature>
<dbReference type="InterPro" id="IPR000073">
    <property type="entry name" value="AB_hydrolase_1"/>
</dbReference>
<dbReference type="Pfam" id="PF12697">
    <property type="entry name" value="Abhydrolase_6"/>
    <property type="match status" value="1"/>
</dbReference>
<gene>
    <name evidence="3" type="ORF">K1X11_021810</name>
</gene>
<organism evidence="3 4">
    <name type="scientific">Actomonas aquatica</name>
    <dbReference type="NCBI Taxonomy" id="2866162"/>
    <lineage>
        <taxon>Bacteria</taxon>
        <taxon>Pseudomonadati</taxon>
        <taxon>Verrucomicrobiota</taxon>
        <taxon>Opitutia</taxon>
        <taxon>Opitutales</taxon>
        <taxon>Opitutaceae</taxon>
        <taxon>Actomonas</taxon>
    </lineage>
</organism>
<sequence length="271" mass="29635">MKTLPRLLSFVAAVLLAGSIAVHADDHAASRSAAAPQKLTFVLVHGATAGGYEWKKTGRHLEEAGHTVYRVTLTALGERSHLSAENVNLTTHINDVVNTILFEDLHDVVLTGHSYGGMVITGVMDRIPERIRHVFYFDAVVPDDGKSMFDMFGNAEQPDRVVKNGRWIPPWLNENPTTYPHNVGHPIGTLTEPVSYKDPAALALNVTYVPFVQDPATADENSGMLPGWKRAKARGWTIRPYRGSHVAMLETPAGLAELILAAVDDRNTTVD</sequence>
<accession>A0ABZ1CA43</accession>
<dbReference type="PANTHER" id="PTHR37017">
    <property type="entry name" value="AB HYDROLASE-1 DOMAIN-CONTAINING PROTEIN-RELATED"/>
    <property type="match status" value="1"/>
</dbReference>
<reference evidence="3 4" key="2">
    <citation type="submission" date="2023-12" db="EMBL/GenBank/DDBJ databases">
        <title>Description of an unclassified Opitutus bacterium of Verrucomicrobiota.</title>
        <authorList>
            <person name="Zhang D.-F."/>
        </authorList>
    </citation>
    <scope>NUCLEOTIDE SEQUENCE [LARGE SCALE GENOMIC DNA]</scope>
    <source>
        <strain evidence="3 4">WL0086</strain>
    </source>
</reference>
<dbReference type="PANTHER" id="PTHR37017:SF11">
    <property type="entry name" value="ESTERASE_LIPASE_THIOESTERASE DOMAIN-CONTAINING PROTEIN"/>
    <property type="match status" value="1"/>
</dbReference>
<evidence type="ECO:0000313" key="3">
    <source>
        <dbReference type="EMBL" id="WRQ87459.1"/>
    </source>
</evidence>
<keyword evidence="1" id="KW-0732">Signal</keyword>